<comment type="function">
    <text evidence="2">May mediate accelerated ATP-independent bidirectional transbilayer migration of phospholipids upon binding calcium ions that results in a loss of phospholipid asymmetry in the plasma membrane.</text>
</comment>
<organism evidence="3 4">
    <name type="scientific">Plakobranchus ocellatus</name>
    <dbReference type="NCBI Taxonomy" id="259542"/>
    <lineage>
        <taxon>Eukaryota</taxon>
        <taxon>Metazoa</taxon>
        <taxon>Spiralia</taxon>
        <taxon>Lophotrochozoa</taxon>
        <taxon>Mollusca</taxon>
        <taxon>Gastropoda</taxon>
        <taxon>Heterobranchia</taxon>
        <taxon>Euthyneura</taxon>
        <taxon>Panpulmonata</taxon>
        <taxon>Sacoglossa</taxon>
        <taxon>Placobranchoidea</taxon>
        <taxon>Plakobranchidae</taxon>
        <taxon>Plakobranchus</taxon>
    </lineage>
</organism>
<dbReference type="Proteomes" id="UP000735302">
    <property type="component" value="Unassembled WGS sequence"/>
</dbReference>
<evidence type="ECO:0000256" key="2">
    <source>
        <dbReference type="RuleBase" id="RU363116"/>
    </source>
</evidence>
<proteinExistence type="inferred from homology"/>
<dbReference type="PANTHER" id="PTHR23248:SF63">
    <property type="entry name" value="PHOSPHOLIPID SCRAMBLASE"/>
    <property type="match status" value="1"/>
</dbReference>
<keyword evidence="2" id="KW-0106">Calcium</keyword>
<keyword evidence="2" id="KW-0449">Lipoprotein</keyword>
<protein>
    <recommendedName>
        <fullName evidence="2">Phospholipid scramblase</fullName>
    </recommendedName>
</protein>
<comment type="cofactor">
    <cofactor evidence="2">
        <name>Ca(2+)</name>
        <dbReference type="ChEBI" id="CHEBI:29108"/>
    </cofactor>
</comment>
<evidence type="ECO:0000313" key="4">
    <source>
        <dbReference type="Proteomes" id="UP000735302"/>
    </source>
</evidence>
<dbReference type="Pfam" id="PF03803">
    <property type="entry name" value="Scramblase"/>
    <property type="match status" value="1"/>
</dbReference>
<accession>A0AAV4BGA0</accession>
<dbReference type="AlphaFoldDB" id="A0AAV4BGA0"/>
<comment type="similarity">
    <text evidence="1 2">Belongs to the phospholipid scramblase family.</text>
</comment>
<dbReference type="PANTHER" id="PTHR23248">
    <property type="entry name" value="PHOSPHOLIPID SCRAMBLASE-RELATED"/>
    <property type="match status" value="1"/>
</dbReference>
<keyword evidence="2" id="KW-0564">Palmitate</keyword>
<gene>
    <name evidence="3" type="ORF">PoB_004561900</name>
</gene>
<comment type="caution">
    <text evidence="3">The sequence shown here is derived from an EMBL/GenBank/DDBJ whole genome shotgun (WGS) entry which is preliminary data.</text>
</comment>
<evidence type="ECO:0000256" key="1">
    <source>
        <dbReference type="ARBA" id="ARBA00005350"/>
    </source>
</evidence>
<evidence type="ECO:0000313" key="3">
    <source>
        <dbReference type="EMBL" id="GFO19114.1"/>
    </source>
</evidence>
<dbReference type="GO" id="GO:0005886">
    <property type="term" value="C:plasma membrane"/>
    <property type="evidence" value="ECO:0007669"/>
    <property type="project" value="TreeGrafter"/>
</dbReference>
<name>A0AAV4BGA0_9GAST</name>
<sequence length="192" mass="20786">MPGYTLPLLLTPQSSGLDLKSPSFVNGAAAGQIEVASFTSWTTANRDFCCTARLGIFDNDDTLLYEITGPCCSCQGPYNLADVNYPIKSAKDGQQVGNISKIWPRVLGRSLTLTGVQFPLDLDVKHKALMLGAVFLAGIPMAHLVGQLATIQEAGVRFPVRAKSDFCYSSASTRRGEKNFTNRRSKVPPSLR</sequence>
<dbReference type="GO" id="GO:0017128">
    <property type="term" value="F:phospholipid scramblase activity"/>
    <property type="evidence" value="ECO:0007669"/>
    <property type="project" value="InterPro"/>
</dbReference>
<dbReference type="InterPro" id="IPR005552">
    <property type="entry name" value="Scramblase"/>
</dbReference>
<keyword evidence="4" id="KW-1185">Reference proteome</keyword>
<reference evidence="3 4" key="1">
    <citation type="journal article" date="2021" name="Elife">
        <title>Chloroplast acquisition without the gene transfer in kleptoplastic sea slugs, Plakobranchus ocellatus.</title>
        <authorList>
            <person name="Maeda T."/>
            <person name="Takahashi S."/>
            <person name="Yoshida T."/>
            <person name="Shimamura S."/>
            <person name="Takaki Y."/>
            <person name="Nagai Y."/>
            <person name="Toyoda A."/>
            <person name="Suzuki Y."/>
            <person name="Arimoto A."/>
            <person name="Ishii H."/>
            <person name="Satoh N."/>
            <person name="Nishiyama T."/>
            <person name="Hasebe M."/>
            <person name="Maruyama T."/>
            <person name="Minagawa J."/>
            <person name="Obokata J."/>
            <person name="Shigenobu S."/>
        </authorList>
    </citation>
    <scope>NUCLEOTIDE SEQUENCE [LARGE SCALE GENOMIC DNA]</scope>
</reference>
<dbReference type="EMBL" id="BLXT01005012">
    <property type="protein sequence ID" value="GFO19114.1"/>
    <property type="molecule type" value="Genomic_DNA"/>
</dbReference>